<evidence type="ECO:0000313" key="4">
    <source>
        <dbReference type="EMBL" id="KAF9534028.1"/>
    </source>
</evidence>
<dbReference type="PANTHER" id="PTHR31005">
    <property type="entry name" value="DUF4139 DOMAIN-CONTAINING PROTEIN"/>
    <property type="match status" value="1"/>
</dbReference>
<dbReference type="OrthoDB" id="10068793at2759"/>
<protein>
    <recommendedName>
        <fullName evidence="6">Protein F37C4.5</fullName>
    </recommendedName>
</protein>
<evidence type="ECO:0000259" key="3">
    <source>
        <dbReference type="Pfam" id="PF13600"/>
    </source>
</evidence>
<dbReference type="InterPro" id="IPR037291">
    <property type="entry name" value="DUF4139"/>
</dbReference>
<evidence type="ECO:0008006" key="6">
    <source>
        <dbReference type="Google" id="ProtNLM"/>
    </source>
</evidence>
<accession>A0A9P6ESH1</accession>
<gene>
    <name evidence="4" type="ORF">CPB83DRAFT_889802</name>
</gene>
<dbReference type="Proteomes" id="UP000807306">
    <property type="component" value="Unassembled WGS sequence"/>
</dbReference>
<keyword evidence="5" id="KW-1185">Reference proteome</keyword>
<evidence type="ECO:0000259" key="2">
    <source>
        <dbReference type="Pfam" id="PF13598"/>
    </source>
</evidence>
<reference evidence="4" key="1">
    <citation type="submission" date="2020-11" db="EMBL/GenBank/DDBJ databases">
        <authorList>
            <consortium name="DOE Joint Genome Institute"/>
            <person name="Ahrendt S."/>
            <person name="Riley R."/>
            <person name="Andreopoulos W."/>
            <person name="Labutti K."/>
            <person name="Pangilinan J."/>
            <person name="Ruiz-Duenas F.J."/>
            <person name="Barrasa J.M."/>
            <person name="Sanchez-Garcia M."/>
            <person name="Camarero S."/>
            <person name="Miyauchi S."/>
            <person name="Serrano A."/>
            <person name="Linde D."/>
            <person name="Babiker R."/>
            <person name="Drula E."/>
            <person name="Ayuso-Fernandez I."/>
            <person name="Pacheco R."/>
            <person name="Padilla G."/>
            <person name="Ferreira P."/>
            <person name="Barriuso J."/>
            <person name="Kellner H."/>
            <person name="Castanera R."/>
            <person name="Alfaro M."/>
            <person name="Ramirez L."/>
            <person name="Pisabarro A.G."/>
            <person name="Kuo A."/>
            <person name="Tritt A."/>
            <person name="Lipzen A."/>
            <person name="He G."/>
            <person name="Yan M."/>
            <person name="Ng V."/>
            <person name="Cullen D."/>
            <person name="Martin F."/>
            <person name="Rosso M.-N."/>
            <person name="Henrissat B."/>
            <person name="Hibbett D."/>
            <person name="Martinez A.T."/>
            <person name="Grigoriev I.V."/>
        </authorList>
    </citation>
    <scope>NUCLEOTIDE SEQUENCE</scope>
    <source>
        <strain evidence="4">CBS 506.95</strain>
    </source>
</reference>
<dbReference type="NCBIfam" id="TIGR02231">
    <property type="entry name" value="mucoidy inhibitor MuiA family protein"/>
    <property type="match status" value="1"/>
</dbReference>
<evidence type="ECO:0000256" key="1">
    <source>
        <dbReference type="SAM" id="MobiDB-lite"/>
    </source>
</evidence>
<comment type="caution">
    <text evidence="4">The sequence shown here is derived from an EMBL/GenBank/DDBJ whole genome shotgun (WGS) entry which is preliminary data.</text>
</comment>
<name>A0A9P6ESH1_9AGAR</name>
<dbReference type="InterPro" id="IPR011935">
    <property type="entry name" value="CHP02231"/>
</dbReference>
<feature type="domain" description="DUF4140" evidence="3">
    <location>
        <begin position="35"/>
        <end position="130"/>
    </location>
</feature>
<feature type="region of interest" description="Disordered" evidence="1">
    <location>
        <begin position="179"/>
        <end position="214"/>
    </location>
</feature>
<feature type="compositionally biased region" description="Basic and acidic residues" evidence="1">
    <location>
        <begin position="179"/>
        <end position="191"/>
    </location>
</feature>
<dbReference type="Pfam" id="PF13598">
    <property type="entry name" value="DUF4139"/>
    <property type="match status" value="1"/>
</dbReference>
<dbReference type="Pfam" id="PF13600">
    <property type="entry name" value="DUF4140"/>
    <property type="match status" value="1"/>
</dbReference>
<dbReference type="AlphaFoldDB" id="A0A9P6ESH1"/>
<sequence length="638" mass="69927">MGEEMVPLPDTSKFLEKTQNRIDLLASEDTDIKHVSLYSGRAEITRTGTATLKEGENAIIIEGLPTLMVDESLRIEGHGPCIIHEVSISQTPAKSGADGASTSPTLKTLLERKVRLEKSIQRVQKCINATNTYSDTVNARFIAPADIAATQKGVEDVASQLDESLIELEAKLEEVEKEIKEEKGKSPEEKGVQVITGKSKRKKRPMAVAPDSPETVESKLGKRVYISVQAETDCEVELVLIYGITEATWDATYDVYVTMDTKEKPVSLAYKASITQNTGESWEDVSLTLETVTPTFGLASPELEPWRLSVFRLPVYRSARKAKGISIGGSFKAKERESVLDRGRRMPDFDEFEEFDSLSRAMNRRTLNVTSKGDINATFAVPGFISVPTDGTAHNVTICELDLDAEMSWVVVPKMSTKVYLTAKIKNDSEYTLLKGSSSVYVDGSFISRSDVPDVSPSESFDCPLGIDPSIRVTYEPRSKKTSRVGSALGFGLSQASKRAFEQRITIHNAKPSSAGSLKLLRVRDQVPVSEDEKIEVKLREPALTVQTKEKEKGGKKEGVAVESVVVKTNEKGCKVTAQWDGGDDSGEVSDSEETHLGKDGKIVWVCQEIPAQSKIVLSLSWDIICPYGTTVAGLDDE</sequence>
<dbReference type="EMBL" id="MU157827">
    <property type="protein sequence ID" value="KAF9534028.1"/>
    <property type="molecule type" value="Genomic_DNA"/>
</dbReference>
<dbReference type="PANTHER" id="PTHR31005:SF8">
    <property type="entry name" value="DUF4139 DOMAIN-CONTAINING PROTEIN"/>
    <property type="match status" value="1"/>
</dbReference>
<evidence type="ECO:0000313" key="5">
    <source>
        <dbReference type="Proteomes" id="UP000807306"/>
    </source>
</evidence>
<dbReference type="InterPro" id="IPR025554">
    <property type="entry name" value="DUF4140"/>
</dbReference>
<feature type="domain" description="DUF4139" evidence="2">
    <location>
        <begin position="240"/>
        <end position="571"/>
    </location>
</feature>
<proteinExistence type="predicted"/>
<organism evidence="4 5">
    <name type="scientific">Crepidotus variabilis</name>
    <dbReference type="NCBI Taxonomy" id="179855"/>
    <lineage>
        <taxon>Eukaryota</taxon>
        <taxon>Fungi</taxon>
        <taxon>Dikarya</taxon>
        <taxon>Basidiomycota</taxon>
        <taxon>Agaricomycotina</taxon>
        <taxon>Agaricomycetes</taxon>
        <taxon>Agaricomycetidae</taxon>
        <taxon>Agaricales</taxon>
        <taxon>Agaricineae</taxon>
        <taxon>Crepidotaceae</taxon>
        <taxon>Crepidotus</taxon>
    </lineage>
</organism>